<dbReference type="AlphaFoldDB" id="A0A2P2IXW4"/>
<organism evidence="2">
    <name type="scientific">Rhizophora mucronata</name>
    <name type="common">Asiatic mangrove</name>
    <dbReference type="NCBI Taxonomy" id="61149"/>
    <lineage>
        <taxon>Eukaryota</taxon>
        <taxon>Viridiplantae</taxon>
        <taxon>Streptophyta</taxon>
        <taxon>Embryophyta</taxon>
        <taxon>Tracheophyta</taxon>
        <taxon>Spermatophyta</taxon>
        <taxon>Magnoliopsida</taxon>
        <taxon>eudicotyledons</taxon>
        <taxon>Gunneridae</taxon>
        <taxon>Pentapetalae</taxon>
        <taxon>rosids</taxon>
        <taxon>fabids</taxon>
        <taxon>Malpighiales</taxon>
        <taxon>Rhizophoraceae</taxon>
        <taxon>Rhizophora</taxon>
    </lineage>
</organism>
<dbReference type="EMBL" id="GGEC01005583">
    <property type="protein sequence ID" value="MBW86066.1"/>
    <property type="molecule type" value="Transcribed_RNA"/>
</dbReference>
<evidence type="ECO:0000313" key="2">
    <source>
        <dbReference type="EMBL" id="MBW86066.1"/>
    </source>
</evidence>
<evidence type="ECO:0000256" key="1">
    <source>
        <dbReference type="SAM" id="Phobius"/>
    </source>
</evidence>
<accession>A0A2P2IXW4</accession>
<feature type="transmembrane region" description="Helical" evidence="1">
    <location>
        <begin position="20"/>
        <end position="52"/>
    </location>
</feature>
<name>A0A2P2IXW4_RHIMU</name>
<keyword evidence="1" id="KW-0472">Membrane</keyword>
<reference evidence="2" key="1">
    <citation type="submission" date="2018-02" db="EMBL/GenBank/DDBJ databases">
        <title>Rhizophora mucronata_Transcriptome.</title>
        <authorList>
            <person name="Meera S.P."/>
            <person name="Sreeshan A."/>
            <person name="Augustine A."/>
        </authorList>
    </citation>
    <scope>NUCLEOTIDE SEQUENCE</scope>
    <source>
        <tissue evidence="2">Leaf</tissue>
    </source>
</reference>
<protein>
    <submittedName>
        <fullName evidence="2">Uncharacterized protein</fullName>
    </submittedName>
</protein>
<sequence>MGNLAMLKLHYVMWTMTIKFSASLLPFCLKIFILVANVFLLIKIIIFLGFLYRQSNSLYQLPVSSTE</sequence>
<proteinExistence type="predicted"/>
<keyword evidence="1" id="KW-1133">Transmembrane helix</keyword>
<keyword evidence="1" id="KW-0812">Transmembrane</keyword>